<accession>A0A9Q0VV66</accession>
<feature type="transmembrane region" description="Helical" evidence="1">
    <location>
        <begin position="29"/>
        <end position="48"/>
    </location>
</feature>
<evidence type="ECO:0000313" key="2">
    <source>
        <dbReference type="EMBL" id="KAJ6754956.1"/>
    </source>
</evidence>
<organism evidence="2 3">
    <name type="scientific">Salix purpurea</name>
    <name type="common">Purple osier willow</name>
    <dbReference type="NCBI Taxonomy" id="77065"/>
    <lineage>
        <taxon>Eukaryota</taxon>
        <taxon>Viridiplantae</taxon>
        <taxon>Streptophyta</taxon>
        <taxon>Embryophyta</taxon>
        <taxon>Tracheophyta</taxon>
        <taxon>Spermatophyta</taxon>
        <taxon>Magnoliopsida</taxon>
        <taxon>eudicotyledons</taxon>
        <taxon>Gunneridae</taxon>
        <taxon>Pentapetalae</taxon>
        <taxon>rosids</taxon>
        <taxon>fabids</taxon>
        <taxon>Malpighiales</taxon>
        <taxon>Salicaceae</taxon>
        <taxon>Saliceae</taxon>
        <taxon>Salix</taxon>
    </lineage>
</organism>
<dbReference type="AlphaFoldDB" id="A0A9Q0VV66"/>
<keyword evidence="3" id="KW-1185">Reference proteome</keyword>
<comment type="caution">
    <text evidence="2">The sequence shown here is derived from an EMBL/GenBank/DDBJ whole genome shotgun (WGS) entry which is preliminary data.</text>
</comment>
<dbReference type="Proteomes" id="UP001151532">
    <property type="component" value="Chromosome 16"/>
</dbReference>
<name>A0A9Q0VV66_SALPP</name>
<keyword evidence="1" id="KW-0472">Membrane</keyword>
<dbReference type="EMBL" id="JAPFFK010000007">
    <property type="protein sequence ID" value="KAJ6754956.1"/>
    <property type="molecule type" value="Genomic_DNA"/>
</dbReference>
<reference evidence="2" key="2">
    <citation type="journal article" date="2023" name="Int. J. Mol. Sci.">
        <title>De Novo Assembly and Annotation of 11 Diverse Shrub Willow (Salix) Genomes Reveals Novel Gene Organization in Sex-Linked Regions.</title>
        <authorList>
            <person name="Hyden B."/>
            <person name="Feng K."/>
            <person name="Yates T.B."/>
            <person name="Jawdy S."/>
            <person name="Cereghino C."/>
            <person name="Smart L.B."/>
            <person name="Muchero W."/>
        </authorList>
    </citation>
    <scope>NUCLEOTIDE SEQUENCE</scope>
    <source>
        <tissue evidence="2">Shoot tip</tissue>
    </source>
</reference>
<protein>
    <submittedName>
        <fullName evidence="2">Uncharacterized protein</fullName>
    </submittedName>
</protein>
<evidence type="ECO:0000313" key="3">
    <source>
        <dbReference type="Proteomes" id="UP001151532"/>
    </source>
</evidence>
<keyword evidence="1" id="KW-1133">Transmembrane helix</keyword>
<gene>
    <name evidence="2" type="ORF">OIU79_027549</name>
</gene>
<reference evidence="2" key="1">
    <citation type="submission" date="2022-11" db="EMBL/GenBank/DDBJ databases">
        <authorList>
            <person name="Hyden B.L."/>
            <person name="Feng K."/>
            <person name="Yates T."/>
            <person name="Jawdy S."/>
            <person name="Smart L.B."/>
            <person name="Muchero W."/>
        </authorList>
    </citation>
    <scope>NUCLEOTIDE SEQUENCE</scope>
    <source>
        <tissue evidence="2">Shoot tip</tissue>
    </source>
</reference>
<evidence type="ECO:0000256" key="1">
    <source>
        <dbReference type="SAM" id="Phobius"/>
    </source>
</evidence>
<keyword evidence="1" id="KW-0812">Transmembrane</keyword>
<proteinExistence type="predicted"/>
<sequence>MKRDDIEYSCMSRIIFSFFHLLHSISRYFTYRISTVILLSPYLLQFLITSD</sequence>